<evidence type="ECO:0000256" key="6">
    <source>
        <dbReference type="ARBA" id="ARBA00022859"/>
    </source>
</evidence>
<keyword evidence="6" id="KW-0391">Immunity</keyword>
<dbReference type="Pfam" id="PF03769">
    <property type="entry name" value="Attacin_C"/>
    <property type="match status" value="2"/>
</dbReference>
<evidence type="ECO:0000256" key="7">
    <source>
        <dbReference type="ARBA" id="ARBA00023022"/>
    </source>
</evidence>
<evidence type="ECO:0000313" key="10">
    <source>
        <dbReference type="EMBL" id="CAG9772815.1"/>
    </source>
</evidence>
<evidence type="ECO:0000256" key="2">
    <source>
        <dbReference type="ARBA" id="ARBA00007550"/>
    </source>
</evidence>
<evidence type="ECO:0000259" key="9">
    <source>
        <dbReference type="Pfam" id="PF03769"/>
    </source>
</evidence>
<proteinExistence type="inferred from homology"/>
<keyword evidence="5" id="KW-0399">Innate immunity</keyword>
<feature type="domain" description="Attacin C-terminal" evidence="9">
    <location>
        <begin position="174"/>
        <end position="279"/>
    </location>
</feature>
<dbReference type="GO" id="GO:0005576">
    <property type="term" value="C:extracellular region"/>
    <property type="evidence" value="ECO:0007669"/>
    <property type="project" value="UniProtKB-SubCell"/>
</dbReference>
<comment type="similarity">
    <text evidence="2">Belongs to the attacin/sarcotoxin-2 family.</text>
</comment>
<evidence type="ECO:0000256" key="1">
    <source>
        <dbReference type="ARBA" id="ARBA00004613"/>
    </source>
</evidence>
<organism evidence="10 11">
    <name type="scientific">Ceutorhynchus assimilis</name>
    <name type="common">cabbage seed weevil</name>
    <dbReference type="NCBI Taxonomy" id="467358"/>
    <lineage>
        <taxon>Eukaryota</taxon>
        <taxon>Metazoa</taxon>
        <taxon>Ecdysozoa</taxon>
        <taxon>Arthropoda</taxon>
        <taxon>Hexapoda</taxon>
        <taxon>Insecta</taxon>
        <taxon>Pterygota</taxon>
        <taxon>Neoptera</taxon>
        <taxon>Endopterygota</taxon>
        <taxon>Coleoptera</taxon>
        <taxon>Polyphaga</taxon>
        <taxon>Cucujiformia</taxon>
        <taxon>Curculionidae</taxon>
        <taxon>Ceutorhynchinae</taxon>
        <taxon>Ceutorhynchus</taxon>
    </lineage>
</organism>
<keyword evidence="3" id="KW-0964">Secreted</keyword>
<protein>
    <recommendedName>
        <fullName evidence="9">Attacin C-terminal domain-containing protein</fullName>
    </recommendedName>
</protein>
<evidence type="ECO:0000256" key="8">
    <source>
        <dbReference type="SAM" id="SignalP"/>
    </source>
</evidence>
<evidence type="ECO:0000256" key="5">
    <source>
        <dbReference type="ARBA" id="ARBA00022588"/>
    </source>
</evidence>
<keyword evidence="7" id="KW-0044">Antibiotic</keyword>
<dbReference type="EMBL" id="OU892284">
    <property type="protein sequence ID" value="CAG9772815.1"/>
    <property type="molecule type" value="Genomic_DNA"/>
</dbReference>
<evidence type="ECO:0000256" key="4">
    <source>
        <dbReference type="ARBA" id="ARBA00022529"/>
    </source>
</evidence>
<accession>A0A9N9MXE2</accession>
<keyword evidence="11" id="KW-1185">Reference proteome</keyword>
<feature type="domain" description="Attacin C-terminal" evidence="9">
    <location>
        <begin position="45"/>
        <end position="136"/>
    </location>
</feature>
<dbReference type="OrthoDB" id="8117451at2759"/>
<sequence length="286" mass="30372">MKCLIVFALIISALLYVSASPLLPLQRHKRQQATSFDLKNPGIGTLSHTGTIVDNQNHLLTGTGYASKDFTRGGLKPDAYGAQVDYSHKPSGSVLGLGADHVRRAGTDVRASGTWNFVNTKNAEVGLNGQYGRHFGAGAAPVDDFEDDPIIPEKLRKIRRQQTSYGFRSPGIGTVSHTGTILDNQNNLLTGTGYASKDFTSGGAFLKPDVYGAQVDYSHKQSGSGVGVGADHIRRAGTDVRATGTWNIVNTKNADVGVSGQYEKHFGPGGSHSDYGVVLKGTVLVD</sequence>
<feature type="signal peptide" evidence="8">
    <location>
        <begin position="1"/>
        <end position="19"/>
    </location>
</feature>
<comment type="subcellular location">
    <subcellularLocation>
        <location evidence="1">Secreted</location>
    </subcellularLocation>
</comment>
<dbReference type="Proteomes" id="UP001152799">
    <property type="component" value="Chromosome 8"/>
</dbReference>
<dbReference type="InterPro" id="IPR005521">
    <property type="entry name" value="Attacin_C"/>
</dbReference>
<feature type="chain" id="PRO_5040305942" description="Attacin C-terminal domain-containing protein" evidence="8">
    <location>
        <begin position="20"/>
        <end position="286"/>
    </location>
</feature>
<dbReference type="GO" id="GO:0042742">
    <property type="term" value="P:defense response to bacterium"/>
    <property type="evidence" value="ECO:0007669"/>
    <property type="project" value="UniProtKB-KW"/>
</dbReference>
<keyword evidence="8" id="KW-0732">Signal</keyword>
<evidence type="ECO:0000313" key="11">
    <source>
        <dbReference type="Proteomes" id="UP001152799"/>
    </source>
</evidence>
<name>A0A9N9MXE2_9CUCU</name>
<reference evidence="10" key="1">
    <citation type="submission" date="2022-01" db="EMBL/GenBank/DDBJ databases">
        <authorList>
            <person name="King R."/>
        </authorList>
    </citation>
    <scope>NUCLEOTIDE SEQUENCE</scope>
</reference>
<dbReference type="AlphaFoldDB" id="A0A9N9MXE2"/>
<dbReference type="GO" id="GO:0045087">
    <property type="term" value="P:innate immune response"/>
    <property type="evidence" value="ECO:0007669"/>
    <property type="project" value="UniProtKB-KW"/>
</dbReference>
<evidence type="ECO:0000256" key="3">
    <source>
        <dbReference type="ARBA" id="ARBA00022525"/>
    </source>
</evidence>
<gene>
    <name evidence="10" type="ORF">CEUTPL_LOCUS13218</name>
</gene>
<keyword evidence="4" id="KW-0929">Antimicrobial</keyword>